<dbReference type="GO" id="GO:0000462">
    <property type="term" value="P:maturation of SSU-rRNA from tricistronic rRNA transcript (SSU-rRNA, 5.8S rRNA, LSU-rRNA)"/>
    <property type="evidence" value="ECO:0007669"/>
    <property type="project" value="TreeGrafter"/>
</dbReference>
<evidence type="ECO:0000256" key="5">
    <source>
        <dbReference type="ARBA" id="ARBA00023242"/>
    </source>
</evidence>
<proteinExistence type="inferred from homology"/>
<dbReference type="OrthoDB" id="10264378at2759"/>
<evidence type="ECO:0000259" key="10">
    <source>
        <dbReference type="Pfam" id="PF22916"/>
    </source>
</evidence>
<evidence type="ECO:0000256" key="6">
    <source>
        <dbReference type="ARBA" id="ARBA00023274"/>
    </source>
</evidence>
<keyword evidence="7" id="KW-0698">rRNA processing</keyword>
<dbReference type="GO" id="GO:0034511">
    <property type="term" value="F:U3 snoRNA binding"/>
    <property type="evidence" value="ECO:0007669"/>
    <property type="project" value="InterPro"/>
</dbReference>
<keyword evidence="7" id="KW-0690">Ribosome biogenesis</keyword>
<dbReference type="STRING" id="1051891.A0A0C3PYH2"/>
<evidence type="ECO:0000313" key="12">
    <source>
        <dbReference type="Proteomes" id="UP000054248"/>
    </source>
</evidence>
<dbReference type="PANTHER" id="PTHR12933">
    <property type="entry name" value="ORF PROTEIN-RELATED"/>
    <property type="match status" value="1"/>
</dbReference>
<keyword evidence="12" id="KW-1185">Reference proteome</keyword>
<comment type="similarity">
    <text evidence="3 7">Belongs to the UTP25 family.</text>
</comment>
<evidence type="ECO:0000256" key="2">
    <source>
        <dbReference type="ARBA" id="ARBA00004604"/>
    </source>
</evidence>
<reference evidence="12" key="2">
    <citation type="submission" date="2015-01" db="EMBL/GenBank/DDBJ databases">
        <title>Evolutionary Origins and Diversification of the Mycorrhizal Mutualists.</title>
        <authorList>
            <consortium name="DOE Joint Genome Institute"/>
            <consortium name="Mycorrhizal Genomics Consortium"/>
            <person name="Kohler A."/>
            <person name="Kuo A."/>
            <person name="Nagy L.G."/>
            <person name="Floudas D."/>
            <person name="Copeland A."/>
            <person name="Barry K.W."/>
            <person name="Cichocki N."/>
            <person name="Veneault-Fourrey C."/>
            <person name="LaButti K."/>
            <person name="Lindquist E.A."/>
            <person name="Lipzen A."/>
            <person name="Lundell T."/>
            <person name="Morin E."/>
            <person name="Murat C."/>
            <person name="Riley R."/>
            <person name="Ohm R."/>
            <person name="Sun H."/>
            <person name="Tunlid A."/>
            <person name="Henrissat B."/>
            <person name="Grigoriev I.V."/>
            <person name="Hibbett D.S."/>
            <person name="Martin F."/>
        </authorList>
    </citation>
    <scope>NUCLEOTIDE SEQUENCE [LARGE SCALE GENOMIC DNA]</scope>
    <source>
        <strain evidence="12">MUT 4182</strain>
    </source>
</reference>
<organism evidence="11 12">
    <name type="scientific">Tulasnella calospora MUT 4182</name>
    <dbReference type="NCBI Taxonomy" id="1051891"/>
    <lineage>
        <taxon>Eukaryota</taxon>
        <taxon>Fungi</taxon>
        <taxon>Dikarya</taxon>
        <taxon>Basidiomycota</taxon>
        <taxon>Agaricomycotina</taxon>
        <taxon>Agaricomycetes</taxon>
        <taxon>Cantharellales</taxon>
        <taxon>Tulasnellaceae</taxon>
        <taxon>Tulasnella</taxon>
    </lineage>
</organism>
<feature type="region of interest" description="Disordered" evidence="8">
    <location>
        <begin position="32"/>
        <end position="55"/>
    </location>
</feature>
<dbReference type="PANTHER" id="PTHR12933:SF0">
    <property type="entry name" value="U3 SMALL NUCLEOLAR RNA-ASSOCIATED PROTEIN 25 HOMOLOG"/>
    <property type="match status" value="1"/>
</dbReference>
<dbReference type="HOGENOM" id="CLU_018705_3_1_1"/>
<evidence type="ECO:0000256" key="8">
    <source>
        <dbReference type="SAM" id="MobiDB-lite"/>
    </source>
</evidence>
<feature type="domain" description="UTP25 NTP hydrolase-like" evidence="10">
    <location>
        <begin position="20"/>
        <end position="266"/>
    </location>
</feature>
<dbReference type="GO" id="GO:0032040">
    <property type="term" value="C:small-subunit processome"/>
    <property type="evidence" value="ECO:0007669"/>
    <property type="project" value="TreeGrafter"/>
</dbReference>
<evidence type="ECO:0000256" key="1">
    <source>
        <dbReference type="ARBA" id="ARBA00002883"/>
    </source>
</evidence>
<name>A0A0C3PYH2_9AGAM</name>
<reference evidence="11 12" key="1">
    <citation type="submission" date="2014-04" db="EMBL/GenBank/DDBJ databases">
        <authorList>
            <consortium name="DOE Joint Genome Institute"/>
            <person name="Kuo A."/>
            <person name="Girlanda M."/>
            <person name="Perotto S."/>
            <person name="Kohler A."/>
            <person name="Nagy L.G."/>
            <person name="Floudas D."/>
            <person name="Copeland A."/>
            <person name="Barry K.W."/>
            <person name="Cichocki N."/>
            <person name="Veneault-Fourrey C."/>
            <person name="LaButti K."/>
            <person name="Lindquist E.A."/>
            <person name="Lipzen A."/>
            <person name="Lundell T."/>
            <person name="Morin E."/>
            <person name="Murat C."/>
            <person name="Sun H."/>
            <person name="Tunlid A."/>
            <person name="Henrissat B."/>
            <person name="Grigoriev I.V."/>
            <person name="Hibbett D.S."/>
            <person name="Martin F."/>
            <person name="Nordberg H.P."/>
            <person name="Cantor M.N."/>
            <person name="Hua S.X."/>
        </authorList>
    </citation>
    <scope>NUCLEOTIDE SEQUENCE [LARGE SCALE GENOMIC DNA]</scope>
    <source>
        <strain evidence="11 12">MUT 4182</strain>
    </source>
</reference>
<keyword evidence="5 7" id="KW-0539">Nucleus</keyword>
<sequence length="454" mass="52297">MLASPYFRLPCQTVQRISPIFIRRQTIIANNNNARKAQATKSGSEPPMPDSLQDQGFSRPSVLVVVPFRNSALRWINSYMAHFTAQSNSKTEIANRERFISEFSLPEDTADKLADAEGMGIYPPDHVHTFKGNIDDNFRAGIRVMKKALKLFETFYGSDLIVASPLGLRLAIEREGNSDFLSSIEILVMDQADVMTMQNWTHLQFVFEHLNNLPKDPRDTDFSRVKSWFLDGHARHLRQNILISSYETPQIRALFNDTFRNIAGKVRFERRWPGVEIPEGIKQNFVKFECNNGRDEADARFEYFTKEFFPSLKKSAVLSANTLLFIPSYFDFIRVRNWMKQNATVSVAFISEESSKSEIDRARAQFMKGQKSFLVITERFHFFRRYRIKGILNVIFYGPPDHANFYSELMAYPFFKKDVEPSEVTCKVLFSKYDAMALERLVGTKEAAALIRGA</sequence>
<dbReference type="InterPro" id="IPR010678">
    <property type="entry name" value="UTP25"/>
</dbReference>
<dbReference type="InterPro" id="IPR053939">
    <property type="entry name" value="UTP25_C"/>
</dbReference>
<evidence type="ECO:0000256" key="3">
    <source>
        <dbReference type="ARBA" id="ARBA00009223"/>
    </source>
</evidence>
<dbReference type="Proteomes" id="UP000054248">
    <property type="component" value="Unassembled WGS sequence"/>
</dbReference>
<evidence type="ECO:0000259" key="9">
    <source>
        <dbReference type="Pfam" id="PF06862"/>
    </source>
</evidence>
<evidence type="ECO:0000256" key="4">
    <source>
        <dbReference type="ARBA" id="ARBA00015422"/>
    </source>
</evidence>
<dbReference type="Pfam" id="PF06862">
    <property type="entry name" value="Utp25_C"/>
    <property type="match status" value="1"/>
</dbReference>
<dbReference type="AlphaFoldDB" id="A0A0C3PYH2"/>
<dbReference type="EMBL" id="KN823179">
    <property type="protein sequence ID" value="KIO20315.1"/>
    <property type="molecule type" value="Genomic_DNA"/>
</dbReference>
<comment type="subunit">
    <text evidence="7">Component of the ribosomal small subunit (SSU) processome composed of at least 40 protein subunits and snoRNA U3.</text>
</comment>
<evidence type="ECO:0000256" key="7">
    <source>
        <dbReference type="RuleBase" id="RU365070"/>
    </source>
</evidence>
<dbReference type="InterPro" id="IPR053940">
    <property type="entry name" value="UTP25_NTPase-like"/>
</dbReference>
<accession>A0A0C3PYH2</accession>
<comment type="subcellular location">
    <subcellularLocation>
        <location evidence="2 7">Nucleus</location>
        <location evidence="2 7">Nucleolus</location>
    </subcellularLocation>
</comment>
<gene>
    <name evidence="11" type="ORF">M407DRAFT_220818</name>
</gene>
<dbReference type="GO" id="GO:0019843">
    <property type="term" value="F:rRNA binding"/>
    <property type="evidence" value="ECO:0007669"/>
    <property type="project" value="TreeGrafter"/>
</dbReference>
<feature type="compositionally biased region" description="Polar residues" evidence="8">
    <location>
        <begin position="32"/>
        <end position="43"/>
    </location>
</feature>
<dbReference type="Pfam" id="PF22916">
    <property type="entry name" value="UTP25_NTPase-like"/>
    <property type="match status" value="1"/>
</dbReference>
<keyword evidence="6 7" id="KW-0687">Ribonucleoprotein</keyword>
<feature type="domain" description="UTP25 C-terminal" evidence="9">
    <location>
        <begin position="279"/>
        <end position="452"/>
    </location>
</feature>
<comment type="function">
    <text evidence="1 7">DEAD-box RNA helicase-like protein required for pre-18S rRNA processing, specifically at sites A0, A1, and A2.</text>
</comment>
<protein>
    <recommendedName>
        <fullName evidence="4 7">U3 small nucleolar RNA-associated protein 25</fullName>
        <shortName evidence="7">U3 snoRNA-associated protein 25</shortName>
    </recommendedName>
</protein>
<evidence type="ECO:0000313" key="11">
    <source>
        <dbReference type="EMBL" id="KIO20315.1"/>
    </source>
</evidence>